<dbReference type="Pfam" id="PF03446">
    <property type="entry name" value="NAD_binding_2"/>
    <property type="match status" value="1"/>
</dbReference>
<dbReference type="PIRSF" id="PIRSF000103">
    <property type="entry name" value="HIBADH"/>
    <property type="match status" value="1"/>
</dbReference>
<accession>A0ABZ2U6P3</accession>
<dbReference type="InterPro" id="IPR013328">
    <property type="entry name" value="6PGD_dom2"/>
</dbReference>
<comment type="similarity">
    <text evidence="1">Belongs to the HIBADH-related family.</text>
</comment>
<feature type="domain" description="3-hydroxyisobutyrate dehydrogenase-like NAD-binding" evidence="5">
    <location>
        <begin position="162"/>
        <end position="271"/>
    </location>
</feature>
<organism evidence="6 7">
    <name type="scientific">Gordonia hydrophobica</name>
    <dbReference type="NCBI Taxonomy" id="40516"/>
    <lineage>
        <taxon>Bacteria</taxon>
        <taxon>Bacillati</taxon>
        <taxon>Actinomycetota</taxon>
        <taxon>Actinomycetes</taxon>
        <taxon>Mycobacteriales</taxon>
        <taxon>Gordoniaceae</taxon>
        <taxon>Gordonia</taxon>
    </lineage>
</organism>
<evidence type="ECO:0000259" key="5">
    <source>
        <dbReference type="Pfam" id="PF14833"/>
    </source>
</evidence>
<feature type="domain" description="6-phosphogluconate dehydrogenase NADP-binding" evidence="4">
    <location>
        <begin position="2"/>
        <end position="159"/>
    </location>
</feature>
<dbReference type="InterPro" id="IPR036291">
    <property type="entry name" value="NAD(P)-bd_dom_sf"/>
</dbReference>
<keyword evidence="7" id="KW-1185">Reference proteome</keyword>
<evidence type="ECO:0000259" key="4">
    <source>
        <dbReference type="Pfam" id="PF03446"/>
    </source>
</evidence>
<dbReference type="InterPro" id="IPR029154">
    <property type="entry name" value="HIBADH-like_NADP-bd"/>
</dbReference>
<dbReference type="Proteomes" id="UP001479933">
    <property type="component" value="Chromosome"/>
</dbReference>
<reference evidence="6 7" key="1">
    <citation type="journal article" date="2023" name="Virus Evol.">
        <title>Computational host range prediction-The good, the bad, and the ugly.</title>
        <authorList>
            <person name="Howell A.A."/>
            <person name="Versoza C.J."/>
            <person name="Pfeifer S.P."/>
        </authorList>
    </citation>
    <scope>NUCLEOTIDE SEQUENCE [LARGE SCALE GENOMIC DNA]</scope>
    <source>
        <strain evidence="6 7">1610/1b</strain>
    </source>
</reference>
<dbReference type="SUPFAM" id="SSF51735">
    <property type="entry name" value="NAD(P)-binding Rossmann-fold domains"/>
    <property type="match status" value="1"/>
</dbReference>
<dbReference type="Gene3D" id="1.10.1040.10">
    <property type="entry name" value="N-(1-d-carboxylethyl)-l-norvaline Dehydrogenase, domain 2"/>
    <property type="match status" value="1"/>
</dbReference>
<keyword evidence="2 6" id="KW-0560">Oxidoreductase</keyword>
<sequence>MEIGYIGLGNMGGALAERLQLARPLKVYDANADAVRRLVDAGATACRNAGEIAADCDIIFLCLPTSEHVRSVVFDAEFSARLTPGTIIVDQTTGNPNATRDMAAVLRERGIALIDAPVSGGWRGAQAGTIAIMVGAPDADFERIKPVLDDVTCNVFHAGDTGAGQVIKLVNNMLSGAQRLLTLEGVALAAKNGIDPTRATEILTAGGGRNVFLEKFMPRVIDGALAPGFTLGLLLKDLRLVCELGSASGVPMFLGDLTRDLYQWHVNELGGACGQRLRTCLSVRGQAITREGK</sequence>
<dbReference type="InterPro" id="IPR008927">
    <property type="entry name" value="6-PGluconate_DH-like_C_sf"/>
</dbReference>
<dbReference type="GO" id="GO:0016491">
    <property type="term" value="F:oxidoreductase activity"/>
    <property type="evidence" value="ECO:0007669"/>
    <property type="project" value="UniProtKB-KW"/>
</dbReference>
<proteinExistence type="inferred from homology"/>
<gene>
    <name evidence="6" type="ORF">RVF87_09710</name>
</gene>
<dbReference type="SUPFAM" id="SSF48179">
    <property type="entry name" value="6-phosphogluconate dehydrogenase C-terminal domain-like"/>
    <property type="match status" value="1"/>
</dbReference>
<evidence type="ECO:0000313" key="6">
    <source>
        <dbReference type="EMBL" id="WYY09307.1"/>
    </source>
</evidence>
<dbReference type="PANTHER" id="PTHR22981:SF7">
    <property type="entry name" value="3-HYDROXYISOBUTYRATE DEHYDROGENASE, MITOCHONDRIAL"/>
    <property type="match status" value="1"/>
</dbReference>
<name>A0ABZ2U6P3_9ACTN</name>
<keyword evidence="3" id="KW-0520">NAD</keyword>
<evidence type="ECO:0000256" key="2">
    <source>
        <dbReference type="ARBA" id="ARBA00023002"/>
    </source>
</evidence>
<dbReference type="EMBL" id="CP136137">
    <property type="protein sequence ID" value="WYY09307.1"/>
    <property type="molecule type" value="Genomic_DNA"/>
</dbReference>
<dbReference type="PANTHER" id="PTHR22981">
    <property type="entry name" value="3-HYDROXYISOBUTYRATE DEHYDROGENASE-RELATED"/>
    <property type="match status" value="1"/>
</dbReference>
<dbReference type="InterPro" id="IPR015815">
    <property type="entry name" value="HIBADH-related"/>
</dbReference>
<dbReference type="Pfam" id="PF14833">
    <property type="entry name" value="NAD_binding_11"/>
    <property type="match status" value="1"/>
</dbReference>
<protein>
    <submittedName>
        <fullName evidence="6">NAD(P)-dependent oxidoreductase</fullName>
        <ecNumber evidence="6">1.1.-.-</ecNumber>
    </submittedName>
</protein>
<evidence type="ECO:0000256" key="3">
    <source>
        <dbReference type="ARBA" id="ARBA00023027"/>
    </source>
</evidence>
<dbReference type="RefSeq" id="WP_066163548.1">
    <property type="nucleotide sequence ID" value="NZ_CP136137.1"/>
</dbReference>
<dbReference type="InterPro" id="IPR006115">
    <property type="entry name" value="6PGDH_NADP-bd"/>
</dbReference>
<dbReference type="EC" id="1.1.-.-" evidence="6"/>
<dbReference type="Gene3D" id="3.40.50.720">
    <property type="entry name" value="NAD(P)-binding Rossmann-like Domain"/>
    <property type="match status" value="1"/>
</dbReference>
<evidence type="ECO:0000256" key="1">
    <source>
        <dbReference type="ARBA" id="ARBA00009080"/>
    </source>
</evidence>
<evidence type="ECO:0000313" key="7">
    <source>
        <dbReference type="Proteomes" id="UP001479933"/>
    </source>
</evidence>